<reference evidence="1" key="1">
    <citation type="submission" date="2021-05" db="EMBL/GenBank/DDBJ databases">
        <authorList>
            <person name="Scholz U."/>
            <person name="Mascher M."/>
            <person name="Fiebig A."/>
        </authorList>
    </citation>
    <scope>NUCLEOTIDE SEQUENCE [LARGE SCALE GENOMIC DNA]</scope>
</reference>
<accession>A0ACD5XJ05</accession>
<organism evidence="1 2">
    <name type="scientific">Avena sativa</name>
    <name type="common">Oat</name>
    <dbReference type="NCBI Taxonomy" id="4498"/>
    <lineage>
        <taxon>Eukaryota</taxon>
        <taxon>Viridiplantae</taxon>
        <taxon>Streptophyta</taxon>
        <taxon>Embryophyta</taxon>
        <taxon>Tracheophyta</taxon>
        <taxon>Spermatophyta</taxon>
        <taxon>Magnoliopsida</taxon>
        <taxon>Liliopsida</taxon>
        <taxon>Poales</taxon>
        <taxon>Poaceae</taxon>
        <taxon>BOP clade</taxon>
        <taxon>Pooideae</taxon>
        <taxon>Poodae</taxon>
        <taxon>Poeae</taxon>
        <taxon>Poeae Chloroplast Group 1 (Aveneae type)</taxon>
        <taxon>Aveninae</taxon>
        <taxon>Avena</taxon>
    </lineage>
</organism>
<dbReference type="Proteomes" id="UP001732700">
    <property type="component" value="Chromosome 4D"/>
</dbReference>
<keyword evidence="2" id="KW-1185">Reference proteome</keyword>
<sequence>MRGGAGRGYKRRRQFRRGPARRAGTEWEVLEYYGLMGHIQWAMLAISTEHSGKLSSACDYVISAIASQTKIWMSVSTSTASSTGGGHEHPQMDKRLLKAATSGDSRSMKAMASQDPSVLLETTPSGNSCLHISSIHGHQVFSTEVVALEESLLMVVNLDEETPLIAAVRSGYVSLASYLLQRCRELGLRQAILQQDRYGFNALHHAIRNGHKDLAVELIAVEHELSQAVSKNNESPMFFAVTRNFIQVYKKLIQTPSCAYSGGVHGRNCLHAAVKNDDQEIARTIMIIRPELAREFDTELCTPVTRAVLYGKVDMLRVMLEHDSTLGYEIDSEGIPLLIGAACRGQVAVARELLKHCPDAPYSTRDGETFLHRAICCDHAEFVEFVLRTPILRKLVNVQDSSGRTALHYAVKTSNPRIVVALLSHEDIDTTVLDNHGVSAPWALSSNVQNAKTLNWNEVTMLMSRACPQDAPILHNLRVQAKQEMTEASRKDAKSLTQTYTSNTSLVAILIATITFAAAFTLPGGYRSDAGGEGLPIMSKKFAFQTFLIFDILAMCSSFAVSFICIIARWEDYEFLLYYRSFTKKLMWFAYVATTTAFSTGLYTVLAPQLHWLAIAICVLVALLPIITWLLGKWPVLKLRFRLGKSFRSDFLDMV</sequence>
<dbReference type="EnsemblPlants" id="AVESA.00010b.r2.4DG0781050.1">
    <property type="protein sequence ID" value="AVESA.00010b.r2.4DG0781050.1.CDS"/>
    <property type="gene ID" value="AVESA.00010b.r2.4DG0781050"/>
</dbReference>
<proteinExistence type="predicted"/>
<evidence type="ECO:0000313" key="1">
    <source>
        <dbReference type="EnsemblPlants" id="AVESA.00010b.r2.4DG0781050.1.CDS"/>
    </source>
</evidence>
<name>A0ACD5XJ05_AVESA</name>
<protein>
    <submittedName>
        <fullName evidence="1">Uncharacterized protein</fullName>
    </submittedName>
</protein>
<reference evidence="1" key="2">
    <citation type="submission" date="2025-09" db="UniProtKB">
        <authorList>
            <consortium name="EnsemblPlants"/>
        </authorList>
    </citation>
    <scope>IDENTIFICATION</scope>
</reference>
<evidence type="ECO:0000313" key="2">
    <source>
        <dbReference type="Proteomes" id="UP001732700"/>
    </source>
</evidence>